<protein>
    <submittedName>
        <fullName evidence="1">Uncharacterized protein</fullName>
    </submittedName>
</protein>
<sequence>MTFARKAFLVQGGMLIIPVGKVPTTAETLEIERCQRVFIS</sequence>
<dbReference type="Proteomes" id="UP000076865">
    <property type="component" value="Chromosome"/>
</dbReference>
<proteinExistence type="predicted"/>
<dbReference type="PATRIC" id="fig|294699.3.peg.1338"/>
<evidence type="ECO:0000313" key="1">
    <source>
        <dbReference type="EMBL" id="ANB60112.1"/>
    </source>
</evidence>
<dbReference type="AlphaFoldDB" id="A0A160F2W7"/>
<reference evidence="1 2" key="1">
    <citation type="journal article" date="2006" name="Syst. Appl. Microbiol.">
        <title>Anoxybacillus amylolyticus sp. nov., a thermophilic amylase producing bacterium isolated from Mount Rittmann (Antarctica).</title>
        <authorList>
            <person name="Poli A."/>
            <person name="Esposito E."/>
            <person name="Lama L."/>
            <person name="Orlando P."/>
            <person name="Nicolaus G."/>
            <person name="de Appolonia F."/>
            <person name="Gambacorta A."/>
            <person name="Nicolaus B."/>
        </authorList>
    </citation>
    <scope>NUCLEOTIDE SEQUENCE [LARGE SCALE GENOMIC DNA]</scope>
    <source>
        <strain evidence="1 2">DSM 15939</strain>
    </source>
</reference>
<dbReference type="EMBL" id="CP015438">
    <property type="protein sequence ID" value="ANB60112.1"/>
    <property type="molecule type" value="Genomic_DNA"/>
</dbReference>
<keyword evidence="2" id="KW-1185">Reference proteome</keyword>
<accession>A0A160F2W7</accession>
<organism evidence="1 2">
    <name type="scientific">Anoxybacteroides amylolyticum</name>
    <dbReference type="NCBI Taxonomy" id="294699"/>
    <lineage>
        <taxon>Bacteria</taxon>
        <taxon>Bacillati</taxon>
        <taxon>Bacillota</taxon>
        <taxon>Bacilli</taxon>
        <taxon>Bacillales</taxon>
        <taxon>Anoxybacillaceae</taxon>
        <taxon>Anoxybacteroides</taxon>
    </lineage>
</organism>
<evidence type="ECO:0000313" key="2">
    <source>
        <dbReference type="Proteomes" id="UP000076865"/>
    </source>
</evidence>
<name>A0A160F2W7_9BACL</name>
<gene>
    <name evidence="1" type="ORF">GFC30_1321</name>
</gene>
<dbReference type="KEGG" id="aamy:GFC30_1321"/>